<dbReference type="Gene3D" id="3.30.230.10">
    <property type="match status" value="1"/>
</dbReference>
<evidence type="ECO:0000256" key="3">
    <source>
        <dbReference type="ARBA" id="ARBA00023274"/>
    </source>
</evidence>
<keyword evidence="8" id="KW-1185">Reference proteome</keyword>
<evidence type="ECO:0000313" key="7">
    <source>
        <dbReference type="EMBL" id="PPE05347.1"/>
    </source>
</evidence>
<dbReference type="InterPro" id="IPR014721">
    <property type="entry name" value="Ribsml_uS5_D2-typ_fold_subgr"/>
</dbReference>
<proteinExistence type="inferred from homology"/>
<dbReference type="SUPFAM" id="SSF54211">
    <property type="entry name" value="Ribosomal protein S5 domain 2-like"/>
    <property type="match status" value="1"/>
</dbReference>
<feature type="region of interest" description="Disordered" evidence="6">
    <location>
        <begin position="1"/>
        <end position="24"/>
    </location>
</feature>
<dbReference type="FunFam" id="3.30.230.10:FF:000001">
    <property type="entry name" value="30S ribosomal protein S9"/>
    <property type="match status" value="1"/>
</dbReference>
<evidence type="ECO:0000256" key="5">
    <source>
        <dbReference type="HAMAP-Rule" id="MF_00532"/>
    </source>
</evidence>
<dbReference type="InterPro" id="IPR000754">
    <property type="entry name" value="Ribosomal_uS9"/>
</dbReference>
<dbReference type="GO" id="GO:0006412">
    <property type="term" value="P:translation"/>
    <property type="evidence" value="ECO:0007669"/>
    <property type="project" value="UniProtKB-UniRule"/>
</dbReference>
<comment type="similarity">
    <text evidence="1 5">Belongs to the universal ribosomal protein uS9 family.</text>
</comment>
<gene>
    <name evidence="5" type="primary">rpsI</name>
    <name evidence="7" type="ORF">HCUR_00306</name>
</gene>
<dbReference type="NCBIfam" id="NF001099">
    <property type="entry name" value="PRK00132.1"/>
    <property type="match status" value="1"/>
</dbReference>
<dbReference type="GO" id="GO:0022627">
    <property type="term" value="C:cytosolic small ribosomal subunit"/>
    <property type="evidence" value="ECO:0007669"/>
    <property type="project" value="TreeGrafter"/>
</dbReference>
<evidence type="ECO:0000256" key="4">
    <source>
        <dbReference type="ARBA" id="ARBA00035259"/>
    </source>
</evidence>
<dbReference type="AlphaFoldDB" id="A0A2S5RDG5"/>
<dbReference type="PANTHER" id="PTHR21569:SF1">
    <property type="entry name" value="SMALL RIBOSOMAL SUBUNIT PROTEIN US9M"/>
    <property type="match status" value="1"/>
</dbReference>
<sequence length="152" mass="16957">MEQHLQNNHSQETTAQRQPIRADSKGRFYATGRRKSSVARVWIKPGLGRYSVNGRALEQYFFIPALKVLAQLSFKAVEQLNHYDVTCTVQGGGLSGQAGALCHGISCALAGSDLSLRPLLKKQGFLTRDARRVERKKPGKPKARKSFQFSKR</sequence>
<dbReference type="OrthoDB" id="9803965at2"/>
<keyword evidence="2 5" id="KW-0689">Ribosomal protein</keyword>
<organism evidence="7 8">
    <name type="scientific">Holospora curviuscula</name>
    <dbReference type="NCBI Taxonomy" id="1082868"/>
    <lineage>
        <taxon>Bacteria</taxon>
        <taxon>Pseudomonadati</taxon>
        <taxon>Pseudomonadota</taxon>
        <taxon>Alphaproteobacteria</taxon>
        <taxon>Holosporales</taxon>
        <taxon>Holosporaceae</taxon>
        <taxon>Holospora</taxon>
    </lineage>
</organism>
<dbReference type="Pfam" id="PF00380">
    <property type="entry name" value="Ribosomal_S9"/>
    <property type="match status" value="1"/>
</dbReference>
<evidence type="ECO:0000256" key="1">
    <source>
        <dbReference type="ARBA" id="ARBA00005251"/>
    </source>
</evidence>
<protein>
    <recommendedName>
        <fullName evidence="4 5">Small ribosomal subunit protein uS9</fullName>
    </recommendedName>
</protein>
<evidence type="ECO:0000256" key="6">
    <source>
        <dbReference type="SAM" id="MobiDB-lite"/>
    </source>
</evidence>
<evidence type="ECO:0000256" key="2">
    <source>
        <dbReference type="ARBA" id="ARBA00022980"/>
    </source>
</evidence>
<reference evidence="7 8" key="1">
    <citation type="submission" date="2017-11" db="EMBL/GenBank/DDBJ databases">
        <title>Comparative genomic analysis of Holospora spp., intranuclear symbionts of paramecia.</title>
        <authorList>
            <person name="Garushyants S.K."/>
            <person name="Beliavskaya A."/>
            <person name="Malko D.B."/>
            <person name="Logacheva M.D."/>
            <person name="Rautian M.S."/>
            <person name="Gelfand M.S."/>
        </authorList>
    </citation>
    <scope>NUCLEOTIDE SEQUENCE [LARGE SCALE GENOMIC DNA]</scope>
    <source>
        <strain evidence="8">02AZ16</strain>
    </source>
</reference>
<accession>A0A2S5RDG5</accession>
<feature type="compositionally biased region" description="Basic residues" evidence="6">
    <location>
        <begin position="133"/>
        <end position="152"/>
    </location>
</feature>
<feature type="region of interest" description="Disordered" evidence="6">
    <location>
        <begin position="130"/>
        <end position="152"/>
    </location>
</feature>
<dbReference type="GO" id="GO:0003735">
    <property type="term" value="F:structural constituent of ribosome"/>
    <property type="evidence" value="ECO:0007669"/>
    <property type="project" value="InterPro"/>
</dbReference>
<evidence type="ECO:0000313" key="8">
    <source>
        <dbReference type="Proteomes" id="UP000239425"/>
    </source>
</evidence>
<keyword evidence="3 5" id="KW-0687">Ribonucleoprotein</keyword>
<dbReference type="EMBL" id="PHHC01000065">
    <property type="protein sequence ID" value="PPE05347.1"/>
    <property type="molecule type" value="Genomic_DNA"/>
</dbReference>
<dbReference type="HAMAP" id="MF_00532_B">
    <property type="entry name" value="Ribosomal_uS9_B"/>
    <property type="match status" value="1"/>
</dbReference>
<dbReference type="GO" id="GO:0003723">
    <property type="term" value="F:RNA binding"/>
    <property type="evidence" value="ECO:0007669"/>
    <property type="project" value="TreeGrafter"/>
</dbReference>
<name>A0A2S5RDG5_9PROT</name>
<dbReference type="Proteomes" id="UP000239425">
    <property type="component" value="Unassembled WGS sequence"/>
</dbReference>
<dbReference type="RefSeq" id="WP_104206441.1">
    <property type="nucleotide sequence ID" value="NZ_PHHC01000065.1"/>
</dbReference>
<dbReference type="InterPro" id="IPR020568">
    <property type="entry name" value="Ribosomal_Su5_D2-typ_SF"/>
</dbReference>
<comment type="caution">
    <text evidence="7">The sequence shown here is derived from an EMBL/GenBank/DDBJ whole genome shotgun (WGS) entry which is preliminary data.</text>
</comment>
<dbReference type="PANTHER" id="PTHR21569">
    <property type="entry name" value="RIBOSOMAL PROTEIN S9"/>
    <property type="match status" value="1"/>
</dbReference>
<feature type="compositionally biased region" description="Polar residues" evidence="6">
    <location>
        <begin position="1"/>
        <end position="17"/>
    </location>
</feature>
<dbReference type="InterPro" id="IPR023035">
    <property type="entry name" value="Ribosomal_uS9_bac/plastid"/>
</dbReference>